<evidence type="ECO:0000256" key="1">
    <source>
        <dbReference type="ARBA" id="ARBA00022490"/>
    </source>
</evidence>
<name>A0AA37WH71_9ALTE</name>
<comment type="caution">
    <text evidence="7">The sequence shown here is derived from an EMBL/GenBank/DDBJ whole genome shotgun (WGS) entry which is preliminary data.</text>
</comment>
<sequence>MLEQTNTHAMKFGVTQRFPCNYLEGEQEQLLVCMSPSEELPTVYSQLLHNGFRRSGQQLYRPHCAHCNACQSLRIICSEFAPSRSQKRILQKNKTFIIHVRHDERDDYYPLYEAYINKLHADGTMYPANYEQYANFVRCKWQQPLFIEARDNGKLIAVAVTDKINHGLSALYTFYSPDYQANSLGTYMILKQIEKTKEEGLPFLYLGYQIDDCRKMNYKQKFKPHQRLINHKWAIYR</sequence>
<comment type="subcellular location">
    <subcellularLocation>
        <location evidence="4">Cytoplasm</location>
    </subcellularLocation>
</comment>
<evidence type="ECO:0000256" key="3">
    <source>
        <dbReference type="ARBA" id="ARBA00023315"/>
    </source>
</evidence>
<dbReference type="NCBIfam" id="NF002342">
    <property type="entry name" value="PRK01305.1-3"/>
    <property type="match status" value="1"/>
</dbReference>
<protein>
    <recommendedName>
        <fullName evidence="4">Aspartate/glutamate leucyltransferase</fullName>
        <ecNumber evidence="4">2.3.2.29</ecNumber>
    </recommendedName>
</protein>
<dbReference type="AlphaFoldDB" id="A0AA37WH71"/>
<evidence type="ECO:0000313" key="7">
    <source>
        <dbReference type="EMBL" id="GLR69693.1"/>
    </source>
</evidence>
<evidence type="ECO:0000259" key="5">
    <source>
        <dbReference type="Pfam" id="PF04376"/>
    </source>
</evidence>
<dbReference type="InterPro" id="IPR007471">
    <property type="entry name" value="N-end_Aminoacyl_Trfase_N"/>
</dbReference>
<comment type="catalytic activity">
    <reaction evidence="4">
        <text>N-terminal L-aspartyl-[protein] + L-leucyl-tRNA(Leu) = N-terminal L-leucyl-L-aspartyl-[protein] + tRNA(Leu) + H(+)</text>
        <dbReference type="Rhea" id="RHEA:50420"/>
        <dbReference type="Rhea" id="RHEA-COMP:9613"/>
        <dbReference type="Rhea" id="RHEA-COMP:9622"/>
        <dbReference type="Rhea" id="RHEA-COMP:12669"/>
        <dbReference type="Rhea" id="RHEA-COMP:12674"/>
        <dbReference type="ChEBI" id="CHEBI:15378"/>
        <dbReference type="ChEBI" id="CHEBI:64720"/>
        <dbReference type="ChEBI" id="CHEBI:78442"/>
        <dbReference type="ChEBI" id="CHEBI:78494"/>
        <dbReference type="ChEBI" id="CHEBI:133042"/>
        <dbReference type="EC" id="2.3.2.29"/>
    </reaction>
</comment>
<comment type="similarity">
    <text evidence="4">Belongs to the R-transferase family. Bpt subfamily.</text>
</comment>
<dbReference type="Pfam" id="PF04376">
    <property type="entry name" value="ATE_N"/>
    <property type="match status" value="1"/>
</dbReference>
<dbReference type="SUPFAM" id="SSF55729">
    <property type="entry name" value="Acyl-CoA N-acyltransferases (Nat)"/>
    <property type="match status" value="1"/>
</dbReference>
<dbReference type="NCBIfam" id="NF002346">
    <property type="entry name" value="PRK01305.2-3"/>
    <property type="match status" value="1"/>
</dbReference>
<dbReference type="PANTHER" id="PTHR21367">
    <property type="entry name" value="ARGININE-TRNA-PROTEIN TRANSFERASE 1"/>
    <property type="match status" value="1"/>
</dbReference>
<keyword evidence="2 4" id="KW-0808">Transferase</keyword>
<keyword evidence="1 4" id="KW-0963">Cytoplasm</keyword>
<comment type="catalytic activity">
    <reaction evidence="4">
        <text>N-terminal L-glutamyl-[protein] + L-leucyl-tRNA(Leu) = N-terminal L-leucyl-L-glutamyl-[protein] + tRNA(Leu) + H(+)</text>
        <dbReference type="Rhea" id="RHEA:50412"/>
        <dbReference type="Rhea" id="RHEA-COMP:9613"/>
        <dbReference type="Rhea" id="RHEA-COMP:9622"/>
        <dbReference type="Rhea" id="RHEA-COMP:12664"/>
        <dbReference type="Rhea" id="RHEA-COMP:12668"/>
        <dbReference type="ChEBI" id="CHEBI:15378"/>
        <dbReference type="ChEBI" id="CHEBI:64721"/>
        <dbReference type="ChEBI" id="CHEBI:78442"/>
        <dbReference type="ChEBI" id="CHEBI:78494"/>
        <dbReference type="ChEBI" id="CHEBI:133041"/>
        <dbReference type="EC" id="2.3.2.29"/>
    </reaction>
</comment>
<evidence type="ECO:0000256" key="4">
    <source>
        <dbReference type="HAMAP-Rule" id="MF_00689"/>
    </source>
</evidence>
<feature type="domain" description="N-end rule aminoacyl transferase C-terminal" evidence="6">
    <location>
        <begin position="108"/>
        <end position="228"/>
    </location>
</feature>
<feature type="domain" description="N-end aminoacyl transferase N-terminal" evidence="5">
    <location>
        <begin position="19"/>
        <end position="88"/>
    </location>
</feature>
<keyword evidence="8" id="KW-1185">Reference proteome</keyword>
<keyword evidence="3 4" id="KW-0012">Acyltransferase</keyword>
<dbReference type="EC" id="2.3.2.29" evidence="4"/>
<dbReference type="InterPro" id="IPR007472">
    <property type="entry name" value="N-end_Aminoacyl_Trfase_C"/>
</dbReference>
<evidence type="ECO:0000256" key="2">
    <source>
        <dbReference type="ARBA" id="ARBA00022679"/>
    </source>
</evidence>
<proteinExistence type="inferred from homology"/>
<accession>A0AA37WH71</accession>
<dbReference type="InterPro" id="IPR030700">
    <property type="entry name" value="N-end_Aminoacyl_Trfase"/>
</dbReference>
<dbReference type="GO" id="GO:0004057">
    <property type="term" value="F:arginyl-tRNA--protein transferase activity"/>
    <property type="evidence" value="ECO:0007669"/>
    <property type="project" value="InterPro"/>
</dbReference>
<gene>
    <name evidence="7" type="primary">ate</name>
    <name evidence="4" type="synonym">bpt</name>
    <name evidence="7" type="ORF">GCM10007852_06010</name>
</gene>
<dbReference type="InterPro" id="IPR016181">
    <property type="entry name" value="Acyl_CoA_acyltransferase"/>
</dbReference>
<dbReference type="HAMAP" id="MF_00689">
    <property type="entry name" value="Bpt"/>
    <property type="match status" value="1"/>
</dbReference>
<dbReference type="PANTHER" id="PTHR21367:SF1">
    <property type="entry name" value="ARGINYL-TRNA--PROTEIN TRANSFERASE 1"/>
    <property type="match status" value="1"/>
</dbReference>
<reference evidence="7" key="2">
    <citation type="submission" date="2023-01" db="EMBL/GenBank/DDBJ databases">
        <title>Draft genome sequence of Agaribacter marinus strain NBRC 110023.</title>
        <authorList>
            <person name="Sun Q."/>
            <person name="Mori K."/>
        </authorList>
    </citation>
    <scope>NUCLEOTIDE SEQUENCE</scope>
    <source>
        <strain evidence="7">NBRC 110023</strain>
    </source>
</reference>
<organism evidence="7 8">
    <name type="scientific">Agaribacter marinus</name>
    <dbReference type="NCBI Taxonomy" id="1431249"/>
    <lineage>
        <taxon>Bacteria</taxon>
        <taxon>Pseudomonadati</taxon>
        <taxon>Pseudomonadota</taxon>
        <taxon>Gammaproteobacteria</taxon>
        <taxon>Alteromonadales</taxon>
        <taxon>Alteromonadaceae</taxon>
        <taxon>Agaribacter</taxon>
    </lineage>
</organism>
<dbReference type="PIRSF" id="PIRSF037208">
    <property type="entry name" value="ATE_pro_prd"/>
    <property type="match status" value="1"/>
</dbReference>
<evidence type="ECO:0000259" key="6">
    <source>
        <dbReference type="Pfam" id="PF04377"/>
    </source>
</evidence>
<evidence type="ECO:0000313" key="8">
    <source>
        <dbReference type="Proteomes" id="UP001156601"/>
    </source>
</evidence>
<dbReference type="EMBL" id="BSOT01000005">
    <property type="protein sequence ID" value="GLR69693.1"/>
    <property type="molecule type" value="Genomic_DNA"/>
</dbReference>
<dbReference type="NCBIfam" id="NF002341">
    <property type="entry name" value="PRK01305.1-1"/>
    <property type="match status" value="1"/>
</dbReference>
<dbReference type="InterPro" id="IPR017138">
    <property type="entry name" value="Asp_Glu_LeuTrfase"/>
</dbReference>
<comment type="function">
    <text evidence="4">Functions in the N-end rule pathway of protein degradation where it conjugates Leu from its aminoacyl-tRNA to the N-termini of proteins containing an N-terminal aspartate or glutamate.</text>
</comment>
<dbReference type="Proteomes" id="UP001156601">
    <property type="component" value="Unassembled WGS sequence"/>
</dbReference>
<dbReference type="GO" id="GO:0005737">
    <property type="term" value="C:cytoplasm"/>
    <property type="evidence" value="ECO:0007669"/>
    <property type="project" value="UniProtKB-SubCell"/>
</dbReference>
<reference evidence="7" key="1">
    <citation type="journal article" date="2014" name="Int. J. Syst. Evol. Microbiol.">
        <title>Complete genome sequence of Corynebacterium casei LMG S-19264T (=DSM 44701T), isolated from a smear-ripened cheese.</title>
        <authorList>
            <consortium name="US DOE Joint Genome Institute (JGI-PGF)"/>
            <person name="Walter F."/>
            <person name="Albersmeier A."/>
            <person name="Kalinowski J."/>
            <person name="Ruckert C."/>
        </authorList>
    </citation>
    <scope>NUCLEOTIDE SEQUENCE</scope>
    <source>
        <strain evidence="7">NBRC 110023</strain>
    </source>
</reference>
<dbReference type="Pfam" id="PF04377">
    <property type="entry name" value="ATE_C"/>
    <property type="match status" value="1"/>
</dbReference>
<dbReference type="GO" id="GO:0071596">
    <property type="term" value="P:ubiquitin-dependent protein catabolic process via the N-end rule pathway"/>
    <property type="evidence" value="ECO:0007669"/>
    <property type="project" value="InterPro"/>
</dbReference>
<dbReference type="GO" id="GO:0008914">
    <property type="term" value="F:leucyl-tRNA--protein transferase activity"/>
    <property type="evidence" value="ECO:0007669"/>
    <property type="project" value="UniProtKB-UniRule"/>
</dbReference>
<dbReference type="NCBIfam" id="NF002345">
    <property type="entry name" value="PRK01305.2-2"/>
    <property type="match status" value="1"/>
</dbReference>